<dbReference type="PANTHER" id="PTHR10256">
    <property type="entry name" value="SELENIDE, WATER DIKINASE"/>
    <property type="match status" value="1"/>
</dbReference>
<dbReference type="Proteomes" id="UP000319296">
    <property type="component" value="Unassembled WGS sequence"/>
</dbReference>
<evidence type="ECO:0000256" key="2">
    <source>
        <dbReference type="ARBA" id="ARBA00022741"/>
    </source>
</evidence>
<keyword evidence="5" id="KW-0711">Selenium</keyword>
<dbReference type="AlphaFoldDB" id="A0A519BNL6"/>
<protein>
    <submittedName>
        <fullName evidence="8">Selenide, water dikinase SelD</fullName>
        <ecNumber evidence="8">2.7.9.3</ecNumber>
    </submittedName>
</protein>
<dbReference type="GO" id="GO:0016260">
    <property type="term" value="P:selenocysteine biosynthetic process"/>
    <property type="evidence" value="ECO:0007669"/>
    <property type="project" value="TreeGrafter"/>
</dbReference>
<feature type="domain" description="PurM-like C-terminal" evidence="7">
    <location>
        <begin position="149"/>
        <end position="322"/>
    </location>
</feature>
<reference evidence="8 9" key="1">
    <citation type="journal article" date="2019" name="ISME J.">
        <title>Insights into ecological role of a new deltaproteobacterial order Candidatus Acidulodesulfobacterales by metagenomics and metatranscriptomics.</title>
        <authorList>
            <person name="Tan S."/>
            <person name="Liu J."/>
            <person name="Fang Y."/>
            <person name="Hedlund B.P."/>
            <person name="Lian Z.H."/>
            <person name="Huang L.Y."/>
            <person name="Li J.T."/>
            <person name="Huang L.N."/>
            <person name="Li W.J."/>
            <person name="Jiang H.C."/>
            <person name="Dong H.L."/>
            <person name="Shu W.S."/>
        </authorList>
    </citation>
    <scope>NUCLEOTIDE SEQUENCE [LARGE SCALE GENOMIC DNA]</scope>
    <source>
        <strain evidence="8">AP1</strain>
    </source>
</reference>
<dbReference type="PANTHER" id="PTHR10256:SF0">
    <property type="entry name" value="INACTIVE SELENIDE, WATER DIKINASE-LIKE PROTEIN-RELATED"/>
    <property type="match status" value="1"/>
</dbReference>
<evidence type="ECO:0000256" key="3">
    <source>
        <dbReference type="ARBA" id="ARBA00022777"/>
    </source>
</evidence>
<comment type="caution">
    <text evidence="8">The sequence shown here is derived from an EMBL/GenBank/DDBJ whole genome shotgun (WGS) entry which is preliminary data.</text>
</comment>
<keyword evidence="2" id="KW-0547">Nucleotide-binding</keyword>
<dbReference type="Gene3D" id="3.30.1330.10">
    <property type="entry name" value="PurM-like, N-terminal domain"/>
    <property type="match status" value="1"/>
</dbReference>
<sequence length="333" mass="35764">MGPEDLSSIIDDLPVLPNDNVLVGFDYKDDAGIYKISDDKCLIQTVDFFTPVVDDPYVFGQIAAANALSDIYAMGGQPITVLNIACFPIADVEKNVLKEILLGGLNKINESGAALLGGHSIDDKELKYGLSVTGICKINEIYSNKGAMPGDVLYLTKKLGTGFIVSALSTDFLPQSVLDEAINSMAKLNKTTSELAVSLKTVNAMTDITGFGLAGHVSEMMLASKTSCELNLENIPLIGGSLELIKKGINPSGTKRNRKFFSQYANIAENIDESLVWVAFGAETSGGLLVCIPEDKTSAIENLFKNAGEPLYKIGKILDKTENKTEKIINLVK</sequence>
<keyword evidence="1 8" id="KW-0808">Transferase</keyword>
<gene>
    <name evidence="8" type="primary">selD</name>
    <name evidence="8" type="ORF">EVG15_03340</name>
</gene>
<dbReference type="GO" id="GO:0005737">
    <property type="term" value="C:cytoplasm"/>
    <property type="evidence" value="ECO:0007669"/>
    <property type="project" value="TreeGrafter"/>
</dbReference>
<evidence type="ECO:0000256" key="5">
    <source>
        <dbReference type="ARBA" id="ARBA00023266"/>
    </source>
</evidence>
<evidence type="ECO:0000256" key="1">
    <source>
        <dbReference type="ARBA" id="ARBA00022679"/>
    </source>
</evidence>
<dbReference type="GO" id="GO:0005524">
    <property type="term" value="F:ATP binding"/>
    <property type="evidence" value="ECO:0007669"/>
    <property type="project" value="UniProtKB-KW"/>
</dbReference>
<dbReference type="SUPFAM" id="SSF56042">
    <property type="entry name" value="PurM C-terminal domain-like"/>
    <property type="match status" value="1"/>
</dbReference>
<dbReference type="InterPro" id="IPR016188">
    <property type="entry name" value="PurM-like_N"/>
</dbReference>
<dbReference type="Pfam" id="PF02769">
    <property type="entry name" value="AIRS_C"/>
    <property type="match status" value="1"/>
</dbReference>
<dbReference type="NCBIfam" id="TIGR00476">
    <property type="entry name" value="selD"/>
    <property type="match status" value="1"/>
</dbReference>
<organism evidence="8 9">
    <name type="scientific">Candidatus Acididesulfobacter diazotrophicus</name>
    <dbReference type="NCBI Taxonomy" id="2597226"/>
    <lineage>
        <taxon>Bacteria</taxon>
        <taxon>Deltaproteobacteria</taxon>
        <taxon>Candidatus Acidulodesulfobacterales</taxon>
        <taxon>Candidatus Acididesulfobacter</taxon>
    </lineage>
</organism>
<dbReference type="InterPro" id="IPR004536">
    <property type="entry name" value="SPS/SelD"/>
</dbReference>
<evidence type="ECO:0000313" key="8">
    <source>
        <dbReference type="EMBL" id="RZD18860.1"/>
    </source>
</evidence>
<dbReference type="Pfam" id="PF00586">
    <property type="entry name" value="AIRS"/>
    <property type="match status" value="1"/>
</dbReference>
<dbReference type="InterPro" id="IPR036676">
    <property type="entry name" value="PurM-like_C_sf"/>
</dbReference>
<dbReference type="EMBL" id="SGBB01000004">
    <property type="protein sequence ID" value="RZD18860.1"/>
    <property type="molecule type" value="Genomic_DNA"/>
</dbReference>
<evidence type="ECO:0000259" key="6">
    <source>
        <dbReference type="Pfam" id="PF00586"/>
    </source>
</evidence>
<dbReference type="SUPFAM" id="SSF55326">
    <property type="entry name" value="PurM N-terminal domain-like"/>
    <property type="match status" value="1"/>
</dbReference>
<accession>A0A519BNL6</accession>
<dbReference type="CDD" id="cd02195">
    <property type="entry name" value="SelD"/>
    <property type="match status" value="1"/>
</dbReference>
<keyword evidence="3 8" id="KW-0418">Kinase</keyword>
<feature type="domain" description="PurM-like N-terminal" evidence="6">
    <location>
        <begin position="29"/>
        <end position="135"/>
    </location>
</feature>
<proteinExistence type="predicted"/>
<dbReference type="PIRSF" id="PIRSF036407">
    <property type="entry name" value="Selenphspht_syn"/>
    <property type="match status" value="1"/>
</dbReference>
<name>A0A519BNL6_9DELT</name>
<dbReference type="InterPro" id="IPR036921">
    <property type="entry name" value="PurM-like_N_sf"/>
</dbReference>
<dbReference type="GO" id="GO:0004756">
    <property type="term" value="F:selenide, water dikinase activity"/>
    <property type="evidence" value="ECO:0007669"/>
    <property type="project" value="UniProtKB-EC"/>
</dbReference>
<evidence type="ECO:0000313" key="9">
    <source>
        <dbReference type="Proteomes" id="UP000319296"/>
    </source>
</evidence>
<keyword evidence="4" id="KW-0067">ATP-binding</keyword>
<evidence type="ECO:0000256" key="4">
    <source>
        <dbReference type="ARBA" id="ARBA00022840"/>
    </source>
</evidence>
<dbReference type="InterPro" id="IPR010918">
    <property type="entry name" value="PurM-like_C_dom"/>
</dbReference>
<dbReference type="Gene3D" id="3.90.650.10">
    <property type="entry name" value="PurM-like C-terminal domain"/>
    <property type="match status" value="1"/>
</dbReference>
<evidence type="ECO:0000259" key="7">
    <source>
        <dbReference type="Pfam" id="PF02769"/>
    </source>
</evidence>
<dbReference type="EC" id="2.7.9.3" evidence="8"/>